<evidence type="ECO:0000259" key="2">
    <source>
        <dbReference type="Pfam" id="PF08044"/>
    </source>
</evidence>
<evidence type="ECO:0000313" key="4">
    <source>
        <dbReference type="Proteomes" id="UP001108029"/>
    </source>
</evidence>
<sequence length="148" mass="15706">MERAADIRVGTAERERAVAALSEHMAAERLTRDEFEARIDVAYRAVSQSDLRDLFADLPAPDWEGALSTGSPAAPEPAAPAYGMAGRAAALAGAVLPAAGVIGLVLAVLTGSWYWLVLLPPAVYGVRQLARKVQDGDQKGRTGRPELR</sequence>
<keyword evidence="4" id="KW-1185">Reference proteome</keyword>
<gene>
    <name evidence="3" type="ORF">LJ657_01965</name>
</gene>
<protein>
    <submittedName>
        <fullName evidence="3">DUF1707 domain-containing protein</fullName>
    </submittedName>
</protein>
<dbReference type="InterPro" id="IPR012551">
    <property type="entry name" value="DUF1707_SHOCT-like"/>
</dbReference>
<keyword evidence="1" id="KW-1133">Transmembrane helix</keyword>
<evidence type="ECO:0000313" key="3">
    <source>
        <dbReference type="EMBL" id="MCD9872459.1"/>
    </source>
</evidence>
<feature type="domain" description="DUF1707" evidence="2">
    <location>
        <begin position="7"/>
        <end position="59"/>
    </location>
</feature>
<dbReference type="Proteomes" id="UP001108029">
    <property type="component" value="Unassembled WGS sequence"/>
</dbReference>
<reference evidence="3" key="1">
    <citation type="submission" date="2021-12" db="EMBL/GenBank/DDBJ databases">
        <authorList>
            <person name="Lee J.-H."/>
            <person name="Kim S.-B."/>
        </authorList>
    </citation>
    <scope>NUCLEOTIDE SEQUENCE</scope>
    <source>
        <strain evidence="3">NR30</strain>
    </source>
</reference>
<organism evidence="3 4">
    <name type="scientific">Streptomyces guryensis</name>
    <dbReference type="NCBI Taxonomy" id="2886947"/>
    <lineage>
        <taxon>Bacteria</taxon>
        <taxon>Bacillati</taxon>
        <taxon>Actinomycetota</taxon>
        <taxon>Actinomycetes</taxon>
        <taxon>Kitasatosporales</taxon>
        <taxon>Streptomycetaceae</taxon>
        <taxon>Streptomyces</taxon>
    </lineage>
</organism>
<dbReference type="EMBL" id="JAJSBI010000001">
    <property type="protein sequence ID" value="MCD9872459.1"/>
    <property type="molecule type" value="Genomic_DNA"/>
</dbReference>
<name>A0A9Q3Z481_9ACTN</name>
<keyword evidence="1" id="KW-0812">Transmembrane</keyword>
<dbReference type="Pfam" id="PF08044">
    <property type="entry name" value="DUF1707"/>
    <property type="match status" value="1"/>
</dbReference>
<comment type="caution">
    <text evidence="3">The sequence shown here is derived from an EMBL/GenBank/DDBJ whole genome shotgun (WGS) entry which is preliminary data.</text>
</comment>
<feature type="transmembrane region" description="Helical" evidence="1">
    <location>
        <begin position="94"/>
        <end position="116"/>
    </location>
</feature>
<proteinExistence type="predicted"/>
<keyword evidence="1" id="KW-0472">Membrane</keyword>
<evidence type="ECO:0000256" key="1">
    <source>
        <dbReference type="SAM" id="Phobius"/>
    </source>
</evidence>
<accession>A0A9Q3Z481</accession>
<dbReference type="RefSeq" id="WP_232646347.1">
    <property type="nucleotide sequence ID" value="NZ_JAJSBI010000001.1"/>
</dbReference>
<dbReference type="AlphaFoldDB" id="A0A9Q3Z481"/>